<proteinExistence type="predicted"/>
<protein>
    <submittedName>
        <fullName evidence="2">Uncharacterized protein</fullName>
    </submittedName>
</protein>
<dbReference type="AlphaFoldDB" id="A0A6A6R939"/>
<sequence length="206" mass="20782">MKLSTVLLPAIFACGTLAEDFFRFAQGGMFDKRVSCGRGNTCREACGGGATECGSSGTYCYDPTLGETCCGDSGYYCAAGKYCAPIDGYCCFNGETPEQCAVRQTLTFPAVSATVFSSVEASSASSTPVVEPSSIDSSSVFVPSSVIAPLTSAPSLVPTTSTGNASFSTATLATTSAAQFTGAAVKKDSTLGAFIMGALGLLAAAV</sequence>
<evidence type="ECO:0000313" key="3">
    <source>
        <dbReference type="Proteomes" id="UP000799750"/>
    </source>
</evidence>
<feature type="chain" id="PRO_5025468613" evidence="1">
    <location>
        <begin position="19"/>
        <end position="206"/>
    </location>
</feature>
<accession>A0A6A6R939</accession>
<organism evidence="2 3">
    <name type="scientific">Lophium mytilinum</name>
    <dbReference type="NCBI Taxonomy" id="390894"/>
    <lineage>
        <taxon>Eukaryota</taxon>
        <taxon>Fungi</taxon>
        <taxon>Dikarya</taxon>
        <taxon>Ascomycota</taxon>
        <taxon>Pezizomycotina</taxon>
        <taxon>Dothideomycetes</taxon>
        <taxon>Pleosporomycetidae</taxon>
        <taxon>Mytilinidiales</taxon>
        <taxon>Mytilinidiaceae</taxon>
        <taxon>Lophium</taxon>
    </lineage>
</organism>
<dbReference type="OrthoDB" id="5409186at2759"/>
<keyword evidence="1" id="KW-0732">Signal</keyword>
<dbReference type="EMBL" id="MU004182">
    <property type="protein sequence ID" value="KAF2501258.1"/>
    <property type="molecule type" value="Genomic_DNA"/>
</dbReference>
<reference evidence="2" key="1">
    <citation type="journal article" date="2020" name="Stud. Mycol.">
        <title>101 Dothideomycetes genomes: a test case for predicting lifestyles and emergence of pathogens.</title>
        <authorList>
            <person name="Haridas S."/>
            <person name="Albert R."/>
            <person name="Binder M."/>
            <person name="Bloem J."/>
            <person name="Labutti K."/>
            <person name="Salamov A."/>
            <person name="Andreopoulos B."/>
            <person name="Baker S."/>
            <person name="Barry K."/>
            <person name="Bills G."/>
            <person name="Bluhm B."/>
            <person name="Cannon C."/>
            <person name="Castanera R."/>
            <person name="Culley D."/>
            <person name="Daum C."/>
            <person name="Ezra D."/>
            <person name="Gonzalez J."/>
            <person name="Henrissat B."/>
            <person name="Kuo A."/>
            <person name="Liang C."/>
            <person name="Lipzen A."/>
            <person name="Lutzoni F."/>
            <person name="Magnuson J."/>
            <person name="Mondo S."/>
            <person name="Nolan M."/>
            <person name="Ohm R."/>
            <person name="Pangilinan J."/>
            <person name="Park H.-J."/>
            <person name="Ramirez L."/>
            <person name="Alfaro M."/>
            <person name="Sun H."/>
            <person name="Tritt A."/>
            <person name="Yoshinaga Y."/>
            <person name="Zwiers L.-H."/>
            <person name="Turgeon B."/>
            <person name="Goodwin S."/>
            <person name="Spatafora J."/>
            <person name="Crous P."/>
            <person name="Grigoriev I."/>
        </authorList>
    </citation>
    <scope>NUCLEOTIDE SEQUENCE</scope>
    <source>
        <strain evidence="2">CBS 269.34</strain>
    </source>
</reference>
<evidence type="ECO:0000256" key="1">
    <source>
        <dbReference type="SAM" id="SignalP"/>
    </source>
</evidence>
<gene>
    <name evidence="2" type="ORF">BU16DRAFT_194698</name>
</gene>
<feature type="signal peptide" evidence="1">
    <location>
        <begin position="1"/>
        <end position="18"/>
    </location>
</feature>
<name>A0A6A6R939_9PEZI</name>
<dbReference type="Proteomes" id="UP000799750">
    <property type="component" value="Unassembled WGS sequence"/>
</dbReference>
<keyword evidence="3" id="KW-1185">Reference proteome</keyword>
<evidence type="ECO:0000313" key="2">
    <source>
        <dbReference type="EMBL" id="KAF2501258.1"/>
    </source>
</evidence>